<organism evidence="7 8">
    <name type="scientific">Insolitispirillum peregrinum</name>
    <dbReference type="NCBI Taxonomy" id="80876"/>
    <lineage>
        <taxon>Bacteria</taxon>
        <taxon>Pseudomonadati</taxon>
        <taxon>Pseudomonadota</taxon>
        <taxon>Alphaproteobacteria</taxon>
        <taxon>Rhodospirillales</taxon>
        <taxon>Novispirillaceae</taxon>
        <taxon>Insolitispirillum</taxon>
    </lineage>
</organism>
<dbReference type="InterPro" id="IPR023404">
    <property type="entry name" value="rSAM_horseshoe"/>
</dbReference>
<dbReference type="InterPro" id="IPR051198">
    <property type="entry name" value="BchE-like"/>
</dbReference>
<dbReference type="GO" id="GO:0005829">
    <property type="term" value="C:cytosol"/>
    <property type="evidence" value="ECO:0007669"/>
    <property type="project" value="TreeGrafter"/>
</dbReference>
<dbReference type="GO" id="GO:0003824">
    <property type="term" value="F:catalytic activity"/>
    <property type="evidence" value="ECO:0007669"/>
    <property type="project" value="InterPro"/>
</dbReference>
<keyword evidence="2" id="KW-0949">S-adenosyl-L-methionine</keyword>
<dbReference type="SUPFAM" id="SSF102114">
    <property type="entry name" value="Radical SAM enzymes"/>
    <property type="match status" value="1"/>
</dbReference>
<dbReference type="InterPro" id="IPR007197">
    <property type="entry name" value="rSAM"/>
</dbReference>
<keyword evidence="3" id="KW-0479">Metal-binding</keyword>
<dbReference type="PANTHER" id="PTHR43409">
    <property type="entry name" value="ANAEROBIC MAGNESIUM-PROTOPORPHYRIN IX MONOMETHYL ESTER CYCLASE-RELATED"/>
    <property type="match status" value="1"/>
</dbReference>
<evidence type="ECO:0000256" key="3">
    <source>
        <dbReference type="ARBA" id="ARBA00022723"/>
    </source>
</evidence>
<keyword evidence="5" id="KW-0411">Iron-sulfur</keyword>
<dbReference type="OrthoDB" id="9801424at2"/>
<dbReference type="InterPro" id="IPR058240">
    <property type="entry name" value="rSAM_sf"/>
</dbReference>
<evidence type="ECO:0000313" key="7">
    <source>
        <dbReference type="EMBL" id="SIS75987.1"/>
    </source>
</evidence>
<protein>
    <submittedName>
        <fullName evidence="7">Radical SAM superfamily enzyme YgiQ, UPF0313 family</fullName>
    </submittedName>
</protein>
<dbReference type="PANTHER" id="PTHR43409:SF7">
    <property type="entry name" value="BLL1977 PROTEIN"/>
    <property type="match status" value="1"/>
</dbReference>
<proteinExistence type="predicted"/>
<gene>
    <name evidence="7" type="ORF">SAMN05421779_103489</name>
</gene>
<dbReference type="InterPro" id="IPR006638">
    <property type="entry name" value="Elp3/MiaA/NifB-like_rSAM"/>
</dbReference>
<dbReference type="GO" id="GO:0046872">
    <property type="term" value="F:metal ion binding"/>
    <property type="evidence" value="ECO:0007669"/>
    <property type="project" value="UniProtKB-KW"/>
</dbReference>
<name>A0A1N7LQ67_9PROT</name>
<dbReference type="STRING" id="80876.SAMN05421779_103489"/>
<evidence type="ECO:0000256" key="1">
    <source>
        <dbReference type="ARBA" id="ARBA00001966"/>
    </source>
</evidence>
<comment type="cofactor">
    <cofactor evidence="1">
        <name>[4Fe-4S] cluster</name>
        <dbReference type="ChEBI" id="CHEBI:49883"/>
    </cofactor>
</comment>
<dbReference type="SFLD" id="SFLDG01082">
    <property type="entry name" value="B12-binding_domain_containing"/>
    <property type="match status" value="1"/>
</dbReference>
<keyword evidence="8" id="KW-1185">Reference proteome</keyword>
<keyword evidence="4" id="KW-0408">Iron</keyword>
<dbReference type="Proteomes" id="UP000185678">
    <property type="component" value="Unassembled WGS sequence"/>
</dbReference>
<evidence type="ECO:0000313" key="8">
    <source>
        <dbReference type="Proteomes" id="UP000185678"/>
    </source>
</evidence>
<dbReference type="Gene3D" id="3.80.30.20">
    <property type="entry name" value="tm_1862 like domain"/>
    <property type="match status" value="1"/>
</dbReference>
<dbReference type="RefSeq" id="WP_076400197.1">
    <property type="nucleotide sequence ID" value="NZ_FTOA01000003.1"/>
</dbReference>
<evidence type="ECO:0000256" key="5">
    <source>
        <dbReference type="ARBA" id="ARBA00023014"/>
    </source>
</evidence>
<accession>A0A1N7LQ67</accession>
<dbReference type="EMBL" id="FTOA01000003">
    <property type="protein sequence ID" value="SIS75987.1"/>
    <property type="molecule type" value="Genomic_DNA"/>
</dbReference>
<evidence type="ECO:0000256" key="2">
    <source>
        <dbReference type="ARBA" id="ARBA00022691"/>
    </source>
</evidence>
<evidence type="ECO:0000256" key="4">
    <source>
        <dbReference type="ARBA" id="ARBA00023004"/>
    </source>
</evidence>
<evidence type="ECO:0000259" key="6">
    <source>
        <dbReference type="SMART" id="SM00729"/>
    </source>
</evidence>
<dbReference type="SFLD" id="SFLDS00029">
    <property type="entry name" value="Radical_SAM"/>
    <property type="match status" value="1"/>
</dbReference>
<dbReference type="SMART" id="SM00729">
    <property type="entry name" value="Elp3"/>
    <property type="match status" value="1"/>
</dbReference>
<dbReference type="AlphaFoldDB" id="A0A1N7LQ67"/>
<dbReference type="GO" id="GO:0051536">
    <property type="term" value="F:iron-sulfur cluster binding"/>
    <property type="evidence" value="ECO:0007669"/>
    <property type="project" value="UniProtKB-KW"/>
</dbReference>
<sequence length="585" mass="64597">MSLSAQATITYLDFTAFLDGLSGAERDHLAAQTLLFVYPVLQANRFERIEQPVGQRQLMASCQAAGCRVDHAIAHGSDGQEWQITRSPDASDTPPQWVVLNPMIALWPLLGELCQVLRSAFPHATLVVHTSDQHQHEKLIGGPRAPVIAQKLLDQVATVDAVLIGFAEHSLLSLVLGQPSGLVLHRHSSAESAPRGAYFTMDSLPRPPSLSRSAAEQKRGIRVQRGRGCLAPCTYCIESQANRVAAGERPWDGAGISGFVQHINALSQAGYFFINLMDSSFEDPGRRGIDDLRLFCRMLVKQQVQVSIKMHLRAETVQKLSDDDLVLLKSAGVDVLVIGIESGSNEELAFFHKIADRETAQASVRRLEQNGQFATILGYMMFGPTTTMAMLHEKIAFLGAIGRGWDFLNLTNRVLVFWGSRMHDQLIERGLADEDDAHVGWVPYRSADPAVAVLAERFDELKRASGVYARLNNRMYDAINLESRLLNPAHQSYRQRAGERFDRFQQALRAREAALSQRYVTAFTALLADPTHPFVAEDEIAPLIGQLDQDMQALLAFLDPGEQPETLQLQTWMSAVNVLGTGGQG</sequence>
<reference evidence="7 8" key="1">
    <citation type="submission" date="2017-01" db="EMBL/GenBank/DDBJ databases">
        <authorList>
            <person name="Mah S.A."/>
            <person name="Swanson W.J."/>
            <person name="Moy G.W."/>
            <person name="Vacquier V.D."/>
        </authorList>
    </citation>
    <scope>NUCLEOTIDE SEQUENCE [LARGE SCALE GENOMIC DNA]</scope>
    <source>
        <strain evidence="7 8">DSM 11589</strain>
    </source>
</reference>
<feature type="domain" description="Elp3/MiaA/NifB-like radical SAM core" evidence="6">
    <location>
        <begin position="219"/>
        <end position="445"/>
    </location>
</feature>